<name>E4Z058_OIKDI</name>
<protein>
    <recommendedName>
        <fullName evidence="2">Glycosyltransferase 2-like domain-containing protein</fullName>
    </recommendedName>
</protein>
<feature type="transmembrane region" description="Helical" evidence="1">
    <location>
        <begin position="7"/>
        <end position="28"/>
    </location>
</feature>
<keyword evidence="1" id="KW-0812">Transmembrane</keyword>
<evidence type="ECO:0000256" key="1">
    <source>
        <dbReference type="SAM" id="Phobius"/>
    </source>
</evidence>
<gene>
    <name evidence="3" type="ORF">GSOID_T00023138001</name>
</gene>
<dbReference type="EMBL" id="FN656262">
    <property type="protein sequence ID" value="CBY41086.1"/>
    <property type="molecule type" value="Genomic_DNA"/>
</dbReference>
<dbReference type="InterPro" id="IPR029044">
    <property type="entry name" value="Nucleotide-diphossugar_trans"/>
</dbReference>
<reference evidence="3" key="1">
    <citation type="journal article" date="2010" name="Science">
        <title>Plasticity of animal genome architecture unmasked by rapid evolution of a pelagic tunicate.</title>
        <authorList>
            <person name="Denoeud F."/>
            <person name="Henriet S."/>
            <person name="Mungpakdee S."/>
            <person name="Aury J.M."/>
            <person name="Da Silva C."/>
            <person name="Brinkmann H."/>
            <person name="Mikhaleva J."/>
            <person name="Olsen L.C."/>
            <person name="Jubin C."/>
            <person name="Canestro C."/>
            <person name="Bouquet J.M."/>
            <person name="Danks G."/>
            <person name="Poulain J."/>
            <person name="Campsteijn C."/>
            <person name="Adamski M."/>
            <person name="Cross I."/>
            <person name="Yadetie F."/>
            <person name="Muffato M."/>
            <person name="Louis A."/>
            <person name="Butcher S."/>
            <person name="Tsagkogeorga G."/>
            <person name="Konrad A."/>
            <person name="Singh S."/>
            <person name="Jensen M.F."/>
            <person name="Cong E.H."/>
            <person name="Eikeseth-Otteraa H."/>
            <person name="Noel B."/>
            <person name="Anthouard V."/>
            <person name="Porcel B.M."/>
            <person name="Kachouri-Lafond R."/>
            <person name="Nishino A."/>
            <person name="Ugolini M."/>
            <person name="Chourrout P."/>
            <person name="Nishida H."/>
            <person name="Aasland R."/>
            <person name="Huzurbazar S."/>
            <person name="Westhof E."/>
            <person name="Delsuc F."/>
            <person name="Lehrach H."/>
            <person name="Reinhardt R."/>
            <person name="Weissenbach J."/>
            <person name="Roy S.W."/>
            <person name="Artiguenave F."/>
            <person name="Postlethwait J.H."/>
            <person name="Manak J.R."/>
            <person name="Thompson E.M."/>
            <person name="Jaillon O."/>
            <person name="Du Pasquier L."/>
            <person name="Boudinot P."/>
            <person name="Liberles D.A."/>
            <person name="Volff J.N."/>
            <person name="Philippe H."/>
            <person name="Lenhard B."/>
            <person name="Roest Crollius H."/>
            <person name="Wincker P."/>
            <person name="Chourrout D."/>
        </authorList>
    </citation>
    <scope>NUCLEOTIDE SEQUENCE [LARGE SCALE GENOMIC DNA]</scope>
</reference>
<accession>E4Z058</accession>
<organism evidence="3">
    <name type="scientific">Oikopleura dioica</name>
    <name type="common">Tunicate</name>
    <dbReference type="NCBI Taxonomy" id="34765"/>
    <lineage>
        <taxon>Eukaryota</taxon>
        <taxon>Metazoa</taxon>
        <taxon>Chordata</taxon>
        <taxon>Tunicata</taxon>
        <taxon>Appendicularia</taxon>
        <taxon>Copelata</taxon>
        <taxon>Oikopleuridae</taxon>
        <taxon>Oikopleura</taxon>
    </lineage>
</organism>
<proteinExistence type="predicted"/>
<dbReference type="Pfam" id="PF00535">
    <property type="entry name" value="Glycos_transf_2"/>
    <property type="match status" value="1"/>
</dbReference>
<keyword evidence="1" id="KW-1133">Transmembrane helix</keyword>
<evidence type="ECO:0000313" key="3">
    <source>
        <dbReference type="EMBL" id="CBY41086.1"/>
    </source>
</evidence>
<dbReference type="PANTHER" id="PTHR15046">
    <property type="entry name" value="GLYCO_TRANS_2-LIKE DOMAIN-CONTAINING PROTEIN"/>
    <property type="match status" value="1"/>
</dbReference>
<dbReference type="Proteomes" id="UP000011014">
    <property type="component" value="Unassembled WGS sequence"/>
</dbReference>
<dbReference type="Gene3D" id="3.90.550.10">
    <property type="entry name" value="Spore Coat Polysaccharide Biosynthesis Protein SpsA, Chain A"/>
    <property type="match status" value="1"/>
</dbReference>
<keyword evidence="1" id="KW-0472">Membrane</keyword>
<dbReference type="AlphaFoldDB" id="E4Z058"/>
<dbReference type="PANTHER" id="PTHR15046:SF3">
    <property type="entry name" value="BETA-1,4 N-ACETYLGALACTOSAMINYLTRANSFERASE 2-LIKE"/>
    <property type="match status" value="1"/>
</dbReference>
<dbReference type="CDD" id="cd00761">
    <property type="entry name" value="Glyco_tranf_GTA_type"/>
    <property type="match status" value="1"/>
</dbReference>
<evidence type="ECO:0000259" key="2">
    <source>
        <dbReference type="Pfam" id="PF00535"/>
    </source>
</evidence>
<dbReference type="InterPro" id="IPR001173">
    <property type="entry name" value="Glyco_trans_2-like"/>
</dbReference>
<dbReference type="SUPFAM" id="SSF53448">
    <property type="entry name" value="Nucleotide-diphospho-sugar transferases"/>
    <property type="match status" value="1"/>
</dbReference>
<sequence length="560" mass="65894">MKNKNLKYFIFGALTYQIFFVFFKTVLFDRAGTTNSVEQIRRDIPCPNAAIKSREKRSSEIKTELRTKIVNLEPVISTKQSIEHALKRARVKFYLQEPYDARNKTRWSLYDKNPFLESQTCKCSRSDIFGEKYNYAQMFEEKKTENEIRKKQYENYLDDNRFTEMAYPMIKRTPFSHIEIPSFGMTLQPYESVILPIKFHLEETEMIKVDLDCNFCDFPLHPGGRWRNVTDTNFFMTKVRYMVEVFDARQVTDIVTVTLIRQLTGEIQTAEIPVTIKRLHMPILATRFTTSFKDSVTIVTKTFLRYKCLERLLDSVDRFYPGIQVIVADDSPDEDYKRIDTFKYPFVKQHRMPKGAGFFAGRALAISQVMTEYFISMDDDFVITADTKLEDLLKVIEETGYDIIGGEVVKPNQTEHLDKWDQMGRFDITRSHDGFCYYRGPFKISPIEKYPNCSVRDIVLNYFIGRVSTAGEIRMDPHFSRTGHKEFFLDALGELRIAGCQIAHVTHDPEGCDGRSEEYNKFRFPMRSEEEQEAFRLENDNLWYHRNYLQCYQENFPSTI</sequence>
<feature type="domain" description="Glycosyltransferase 2-like" evidence="2">
    <location>
        <begin position="297"/>
        <end position="429"/>
    </location>
</feature>